<organism evidence="3 4">
    <name type="scientific">Neoarthrinium moseri</name>
    <dbReference type="NCBI Taxonomy" id="1658444"/>
    <lineage>
        <taxon>Eukaryota</taxon>
        <taxon>Fungi</taxon>
        <taxon>Dikarya</taxon>
        <taxon>Ascomycota</taxon>
        <taxon>Pezizomycotina</taxon>
        <taxon>Sordariomycetes</taxon>
        <taxon>Xylariomycetidae</taxon>
        <taxon>Amphisphaeriales</taxon>
        <taxon>Apiosporaceae</taxon>
        <taxon>Neoarthrinium</taxon>
    </lineage>
</organism>
<keyword evidence="2" id="KW-0472">Membrane</keyword>
<protein>
    <submittedName>
        <fullName evidence="3">Uncharacterized protein</fullName>
    </submittedName>
</protein>
<evidence type="ECO:0000313" key="4">
    <source>
        <dbReference type="Proteomes" id="UP000829685"/>
    </source>
</evidence>
<proteinExistence type="predicted"/>
<evidence type="ECO:0000313" key="3">
    <source>
        <dbReference type="EMBL" id="KAI1870107.1"/>
    </source>
</evidence>
<name>A0A9P9WLN3_9PEZI</name>
<dbReference type="InterPro" id="IPR021840">
    <property type="entry name" value="DUF3433"/>
</dbReference>
<dbReference type="Pfam" id="PF11915">
    <property type="entry name" value="DUF3433"/>
    <property type="match status" value="2"/>
</dbReference>
<feature type="compositionally biased region" description="Polar residues" evidence="1">
    <location>
        <begin position="280"/>
        <end position="296"/>
    </location>
</feature>
<gene>
    <name evidence="3" type="ORF">JX265_006277</name>
</gene>
<feature type="transmembrane region" description="Helical" evidence="2">
    <location>
        <begin position="790"/>
        <end position="813"/>
    </location>
</feature>
<dbReference type="PANTHER" id="PTHR37544:SF3">
    <property type="entry name" value="SPRAY"/>
    <property type="match status" value="1"/>
</dbReference>
<feature type="transmembrane region" description="Helical" evidence="2">
    <location>
        <begin position="569"/>
        <end position="589"/>
    </location>
</feature>
<evidence type="ECO:0000256" key="1">
    <source>
        <dbReference type="SAM" id="MobiDB-lite"/>
    </source>
</evidence>
<accession>A0A9P9WLN3</accession>
<reference evidence="3" key="1">
    <citation type="submission" date="2021-03" db="EMBL/GenBank/DDBJ databases">
        <title>Revisited historic fungal species revealed as producer of novel bioactive compounds through whole genome sequencing and comparative genomics.</title>
        <authorList>
            <person name="Vignolle G.A."/>
            <person name="Hochenegger N."/>
            <person name="Mach R.L."/>
            <person name="Mach-Aigner A.R."/>
            <person name="Javad Rahimi M."/>
            <person name="Salim K.A."/>
            <person name="Chan C.M."/>
            <person name="Lim L.B.L."/>
            <person name="Cai F."/>
            <person name="Druzhinina I.S."/>
            <person name="U'Ren J.M."/>
            <person name="Derntl C."/>
        </authorList>
    </citation>
    <scope>NUCLEOTIDE SEQUENCE</scope>
    <source>
        <strain evidence="3">TUCIM 5799</strain>
    </source>
</reference>
<keyword evidence="2" id="KW-0812">Transmembrane</keyword>
<feature type="region of interest" description="Disordered" evidence="1">
    <location>
        <begin position="276"/>
        <end position="310"/>
    </location>
</feature>
<keyword evidence="2" id="KW-1133">Transmembrane helix</keyword>
<feature type="transmembrane region" description="Helical" evidence="2">
    <location>
        <begin position="499"/>
        <end position="522"/>
    </location>
</feature>
<feature type="transmembrane region" description="Helical" evidence="2">
    <location>
        <begin position="627"/>
        <end position="644"/>
    </location>
</feature>
<evidence type="ECO:0000256" key="2">
    <source>
        <dbReference type="SAM" id="Phobius"/>
    </source>
</evidence>
<dbReference type="EMBL" id="JAFIMR010000014">
    <property type="protein sequence ID" value="KAI1870107.1"/>
    <property type="molecule type" value="Genomic_DNA"/>
</dbReference>
<feature type="transmembrane region" description="Helical" evidence="2">
    <location>
        <begin position="50"/>
        <end position="70"/>
    </location>
</feature>
<dbReference type="PANTHER" id="PTHR37544">
    <property type="entry name" value="SPRAY-RELATED"/>
    <property type="match status" value="1"/>
</dbReference>
<comment type="caution">
    <text evidence="3">The sequence shown here is derived from an EMBL/GenBank/DDBJ whole genome shotgun (WGS) entry which is preliminary data.</text>
</comment>
<feature type="transmembrane region" description="Helical" evidence="2">
    <location>
        <begin position="851"/>
        <end position="870"/>
    </location>
</feature>
<keyword evidence="4" id="KW-1185">Reference proteome</keyword>
<sequence length="977" mass="105744">MDHRSSSQIAPTSFHLAKVAMLRAATFGNRKVQVNNAPAEYKPISHQWPFLALLGLLLCILVGAIEMVVLKPSKKADSGYILSHRQDKQKRSEILAVTTDLQQHPTATGTSGAPTECTVYRTVWLDEYVGSIVTTVDKFTSDIVTILSTSDAVSALVTRTAEVLSPSEIGGQDCITSTKTSTVMGRIRKFSTDFANINTATVTKLSTVITEVPVPTSATWMPPPEQRLPPAGTMSEGVNPLVMQEEQSSRKPDFEINIRPSNPVVAVETTILATTAAGRQGSNTDLTDPTASTTKLPGSAVGSSEKGPSGQAVVTSAILPGGKSGILSFAAAGVPSTSSMPLSFSSKTLVRTLIDSHGHAISTVEYLGWIAEETNIWTDSQGVPTATLISSVLVSPYTTILKDDGDKPIATTTWNSTLVRTSTFRPSGDLQTLLPPSDKVLTDSNGNRVTTNAFSTRLTKPRTTLTDSRGVPTATLDVPRSTNTSIIKEYTSVWVISKWQYFSGMFLPTLLATLVSIPLRLINLNAKRLQPFHAMMQPYGASAGESVCLRTAGPRTAHSSIASLTKGDCFLFLTTLLSTFSVVLAPLAAEAISIKTDGDCAPGGGTAAENCAVFLFASSVPVRLTEGLLILMATTLLLILLLSLRRRSGVRENPWSISGLAAIMTDHQVRDLFCSHNYDTYSVSNAALMKKAGNRRFRLDYFGREDWDNYGIMIADSNRGIFDLARRKENTSNHAHTQKHQPIFALRLFGLSLHLALICGILVLVLYYYNTGGDTPFEHFMDGESFGVRFLFTALGIVNAHCWSAVFNGVAILGPYKRMSECAQPAERSILQSPSTNPFSGLWSAVKRREALLGTVAAAAIFSECLPILLSNVPYSVTQTYVVYLVCHWLTVSILGLMASLLVYMFFVQWPHLPADMRSIAGAAYYLASFSLPGKREVDPKPNSGISQLMYRLCEVKGDFGYVRVGIEAVNAHEAYV</sequence>
<dbReference type="Proteomes" id="UP000829685">
    <property type="component" value="Unassembled WGS sequence"/>
</dbReference>
<feature type="transmembrane region" description="Helical" evidence="2">
    <location>
        <begin position="748"/>
        <end position="770"/>
    </location>
</feature>
<feature type="transmembrane region" description="Helical" evidence="2">
    <location>
        <begin position="882"/>
        <end position="908"/>
    </location>
</feature>
<dbReference type="AlphaFoldDB" id="A0A9P9WLN3"/>